<dbReference type="SUPFAM" id="SSF49503">
    <property type="entry name" value="Cupredoxins"/>
    <property type="match status" value="3"/>
</dbReference>
<evidence type="ECO:0000256" key="1">
    <source>
        <dbReference type="ARBA" id="ARBA00022723"/>
    </source>
</evidence>
<dbReference type="InterPro" id="IPR045087">
    <property type="entry name" value="Cu-oxidase_fam"/>
</dbReference>
<accession>A0A290QLH8</accession>
<feature type="domain" description="Plastocyanin-like" evidence="4">
    <location>
        <begin position="212"/>
        <end position="365"/>
    </location>
</feature>
<dbReference type="PANTHER" id="PTHR11709:SF394">
    <property type="entry name" value="FI03373P-RELATED"/>
    <property type="match status" value="1"/>
</dbReference>
<dbReference type="Pfam" id="PF07731">
    <property type="entry name" value="Cu-oxidase_2"/>
    <property type="match status" value="1"/>
</dbReference>
<dbReference type="InterPro" id="IPR034282">
    <property type="entry name" value="CuRO_2_CopA"/>
</dbReference>
<keyword evidence="2" id="KW-0560">Oxidoreductase</keyword>
<dbReference type="Proteomes" id="UP000217265">
    <property type="component" value="Chromosome"/>
</dbReference>
<dbReference type="InterPro" id="IPR011706">
    <property type="entry name" value="Cu-oxidase_C"/>
</dbReference>
<keyword evidence="3" id="KW-0186">Copper</keyword>
<sequence length="763" mass="84141">MQGIALSDSYNRRDHLPIPANSPSVVRRLFAFFLLDMLLGAVAAHACAECGGKNKAAWLALEAGPKASQLFPDARIVEYTLDIAETMLSPAGKPVRALTINGAVPGPVLRFREGDVARIHVRNRLAKGETSLHWHGLLLPNLEDGVPYLTTPPIGAGETRTFEFLLKHAGTYWYHSHTGLQEQRGVYGSIVIEPATGASARADLPRIDREEVVVLSDWTNENPDEVMRTLLRGSDWYAIRKGTAQSLTGAMRAGHLGDFIKREKSRVPPMDVSDVAYDAFLVNGQRRQRMEGRAGETIRLRVINAAASTYFYLNSATGPLTLVAADGMDVAPIQQNRLLIGMAETYDVLVTVPADGAWEVRATSQDGSGYASLFLGDGAEKPAASLAPLEIYNMNAAMDAVLDELDESGEITDGEALASEKARPLPPYKRLKSTRATTLPEGAPVREVTLKLSGDMTRYSWSIDDKRIDEQGTLAVKRGEVLRLVLVNNTMMHHPMHLHGHFFRLLLPGAGDPAFAPLKHTVDVPPMSRRVIEFYANEDRDWLFHCHLLYHMMAGMARVVSYPAGEEMAAAAESGAARPLEESKLAERGSYRPALGEHGHPHTYAWIEGSVQSHLSTGVGTIQRGRDNVNFLWETGWERVEKTEYEVEAVYARYFNVRWRAFAGYRLTNMHEARDGVIAGATYRLPYLVDLTGTLQSSGETRVVLEKTIPLTARIGVMARMEYDSVQTFSWMSGLSYTVSKRFSLIGSYDSEYGAGAGVGFRF</sequence>
<keyword evidence="8" id="KW-1185">Reference proteome</keyword>
<dbReference type="KEGG" id="vbh:CMV30_13290"/>
<feature type="domain" description="Plastocyanin-like" evidence="5">
    <location>
        <begin position="447"/>
        <end position="562"/>
    </location>
</feature>
<evidence type="ECO:0000259" key="4">
    <source>
        <dbReference type="Pfam" id="PF00394"/>
    </source>
</evidence>
<dbReference type="CDD" id="cd13896">
    <property type="entry name" value="CuRO_3_CopA"/>
    <property type="match status" value="1"/>
</dbReference>
<evidence type="ECO:0000256" key="3">
    <source>
        <dbReference type="ARBA" id="ARBA00023008"/>
    </source>
</evidence>
<dbReference type="GO" id="GO:0005507">
    <property type="term" value="F:copper ion binding"/>
    <property type="evidence" value="ECO:0007669"/>
    <property type="project" value="InterPro"/>
</dbReference>
<evidence type="ECO:0008006" key="9">
    <source>
        <dbReference type="Google" id="ProtNLM"/>
    </source>
</evidence>
<evidence type="ECO:0000313" key="7">
    <source>
        <dbReference type="EMBL" id="ATC64862.1"/>
    </source>
</evidence>
<keyword evidence="1" id="KW-0479">Metal-binding</keyword>
<reference evidence="7 8" key="1">
    <citation type="submission" date="2017-09" db="EMBL/GenBank/DDBJ databases">
        <title>Complete genome sequence of Verrucomicrobial strain HZ-65, isolated from freshwater.</title>
        <authorList>
            <person name="Choi A."/>
        </authorList>
    </citation>
    <scope>NUCLEOTIDE SEQUENCE [LARGE SCALE GENOMIC DNA]</scope>
    <source>
        <strain evidence="7 8">HZ-65</strain>
    </source>
</reference>
<dbReference type="InterPro" id="IPR011707">
    <property type="entry name" value="Cu-oxidase-like_N"/>
</dbReference>
<evidence type="ECO:0000259" key="6">
    <source>
        <dbReference type="Pfam" id="PF07732"/>
    </source>
</evidence>
<dbReference type="Pfam" id="PF00394">
    <property type="entry name" value="Cu-oxidase"/>
    <property type="match status" value="1"/>
</dbReference>
<dbReference type="OrthoDB" id="9757546at2"/>
<protein>
    <recommendedName>
        <fullName evidence="9">Copper oxidase</fullName>
    </recommendedName>
</protein>
<dbReference type="PROSITE" id="PS00080">
    <property type="entry name" value="MULTICOPPER_OXIDASE2"/>
    <property type="match status" value="1"/>
</dbReference>
<dbReference type="Pfam" id="PF07732">
    <property type="entry name" value="Cu-oxidase_3"/>
    <property type="match status" value="1"/>
</dbReference>
<proteinExistence type="predicted"/>
<dbReference type="InterPro" id="IPR001117">
    <property type="entry name" value="Cu-oxidase_2nd"/>
</dbReference>
<organism evidence="7 8">
    <name type="scientific">Nibricoccus aquaticus</name>
    <dbReference type="NCBI Taxonomy" id="2576891"/>
    <lineage>
        <taxon>Bacteria</taxon>
        <taxon>Pseudomonadati</taxon>
        <taxon>Verrucomicrobiota</taxon>
        <taxon>Opitutia</taxon>
        <taxon>Opitutales</taxon>
        <taxon>Opitutaceae</taxon>
        <taxon>Nibricoccus</taxon>
    </lineage>
</organism>
<feature type="domain" description="Plastocyanin-like" evidence="6">
    <location>
        <begin position="84"/>
        <end position="195"/>
    </location>
</feature>
<name>A0A290QLH8_9BACT</name>
<gene>
    <name evidence="7" type="ORF">CMV30_13290</name>
</gene>
<dbReference type="Gene3D" id="2.60.40.420">
    <property type="entry name" value="Cupredoxins - blue copper proteins"/>
    <property type="match status" value="3"/>
</dbReference>
<dbReference type="PANTHER" id="PTHR11709">
    <property type="entry name" value="MULTI-COPPER OXIDASE"/>
    <property type="match status" value="1"/>
</dbReference>
<evidence type="ECO:0000313" key="8">
    <source>
        <dbReference type="Proteomes" id="UP000217265"/>
    </source>
</evidence>
<dbReference type="InterPro" id="IPR008972">
    <property type="entry name" value="Cupredoxin"/>
</dbReference>
<evidence type="ECO:0000256" key="2">
    <source>
        <dbReference type="ARBA" id="ARBA00023002"/>
    </source>
</evidence>
<dbReference type="AlphaFoldDB" id="A0A290QLH8"/>
<dbReference type="EMBL" id="CP023344">
    <property type="protein sequence ID" value="ATC64862.1"/>
    <property type="molecule type" value="Genomic_DNA"/>
</dbReference>
<dbReference type="InterPro" id="IPR002355">
    <property type="entry name" value="Cu_oxidase_Cu_BS"/>
</dbReference>
<dbReference type="CDD" id="cd13874">
    <property type="entry name" value="CuRO_2_CopA"/>
    <property type="match status" value="1"/>
</dbReference>
<evidence type="ECO:0000259" key="5">
    <source>
        <dbReference type="Pfam" id="PF07731"/>
    </source>
</evidence>
<dbReference type="GO" id="GO:0016491">
    <property type="term" value="F:oxidoreductase activity"/>
    <property type="evidence" value="ECO:0007669"/>
    <property type="project" value="UniProtKB-KW"/>
</dbReference>
<dbReference type="InterPro" id="IPR034279">
    <property type="entry name" value="CuRO_3_CopA"/>
</dbReference>